<dbReference type="GO" id="GO:0016757">
    <property type="term" value="F:glycosyltransferase activity"/>
    <property type="evidence" value="ECO:0007669"/>
    <property type="project" value="UniProtKB-KW"/>
</dbReference>
<dbReference type="InterPro" id="IPR008984">
    <property type="entry name" value="SMAD_FHA_dom_sf"/>
</dbReference>
<evidence type="ECO:0000259" key="6">
    <source>
        <dbReference type="PROSITE" id="PS50006"/>
    </source>
</evidence>
<feature type="signal peptide" evidence="5">
    <location>
        <begin position="1"/>
        <end position="15"/>
    </location>
</feature>
<keyword evidence="8" id="KW-1185">Reference proteome</keyword>
<feature type="region of interest" description="Disordered" evidence="4">
    <location>
        <begin position="1012"/>
        <end position="1043"/>
    </location>
</feature>
<protein>
    <recommendedName>
        <fullName evidence="6">FHA domain-containing protein</fullName>
    </recommendedName>
</protein>
<dbReference type="InterPro" id="IPR000253">
    <property type="entry name" value="FHA_dom"/>
</dbReference>
<evidence type="ECO:0000256" key="5">
    <source>
        <dbReference type="SAM" id="SignalP"/>
    </source>
</evidence>
<comment type="similarity">
    <text evidence="1">Belongs to the glycosyltransferase 34 family.</text>
</comment>
<dbReference type="Gene3D" id="2.60.200.20">
    <property type="match status" value="1"/>
</dbReference>
<dbReference type="AlphaFoldDB" id="A0AA36NB06"/>
<dbReference type="Proteomes" id="UP001178507">
    <property type="component" value="Unassembled WGS sequence"/>
</dbReference>
<dbReference type="InterPro" id="IPR008630">
    <property type="entry name" value="Glyco_trans_34"/>
</dbReference>
<proteinExistence type="inferred from homology"/>
<dbReference type="Pfam" id="PF00498">
    <property type="entry name" value="FHA"/>
    <property type="match status" value="1"/>
</dbReference>
<dbReference type="PANTHER" id="PTHR31306:SF4">
    <property type="entry name" value="ALPHA-1,2-GALACTOSYLTRANSFERASE"/>
    <property type="match status" value="1"/>
</dbReference>
<dbReference type="PANTHER" id="PTHR31306">
    <property type="entry name" value="ALPHA-1,6-MANNOSYLTRANSFERASE MNN11-RELATED"/>
    <property type="match status" value="1"/>
</dbReference>
<gene>
    <name evidence="7" type="ORF">EVOR1521_LOCUS20114</name>
</gene>
<dbReference type="InterPro" id="IPR029044">
    <property type="entry name" value="Nucleotide-diphossugar_trans"/>
</dbReference>
<dbReference type="GO" id="GO:0000139">
    <property type="term" value="C:Golgi membrane"/>
    <property type="evidence" value="ECO:0007669"/>
    <property type="project" value="TreeGrafter"/>
</dbReference>
<feature type="compositionally biased region" description="Basic and acidic residues" evidence="4">
    <location>
        <begin position="1022"/>
        <end position="1031"/>
    </location>
</feature>
<keyword evidence="5" id="KW-0732">Signal</keyword>
<evidence type="ECO:0000256" key="1">
    <source>
        <dbReference type="ARBA" id="ARBA00005664"/>
    </source>
</evidence>
<dbReference type="CDD" id="cd00060">
    <property type="entry name" value="FHA"/>
    <property type="match status" value="1"/>
</dbReference>
<evidence type="ECO:0000256" key="4">
    <source>
        <dbReference type="SAM" id="MobiDB-lite"/>
    </source>
</evidence>
<evidence type="ECO:0000313" key="8">
    <source>
        <dbReference type="Proteomes" id="UP001178507"/>
    </source>
</evidence>
<evidence type="ECO:0000256" key="3">
    <source>
        <dbReference type="ARBA" id="ARBA00022679"/>
    </source>
</evidence>
<name>A0AA36NB06_9DINO</name>
<feature type="chain" id="PRO_5041388189" description="FHA domain-containing protein" evidence="5">
    <location>
        <begin position="16"/>
        <end position="1083"/>
    </location>
</feature>
<organism evidence="7 8">
    <name type="scientific">Effrenium voratum</name>
    <dbReference type="NCBI Taxonomy" id="2562239"/>
    <lineage>
        <taxon>Eukaryota</taxon>
        <taxon>Sar</taxon>
        <taxon>Alveolata</taxon>
        <taxon>Dinophyceae</taxon>
        <taxon>Suessiales</taxon>
        <taxon>Symbiodiniaceae</taxon>
        <taxon>Effrenium</taxon>
    </lineage>
</organism>
<feature type="compositionally biased region" description="Basic and acidic residues" evidence="4">
    <location>
        <begin position="858"/>
        <end position="871"/>
    </location>
</feature>
<feature type="region of interest" description="Disordered" evidence="4">
    <location>
        <begin position="741"/>
        <end position="761"/>
    </location>
</feature>
<dbReference type="GO" id="GO:0006487">
    <property type="term" value="P:protein N-linked glycosylation"/>
    <property type="evidence" value="ECO:0007669"/>
    <property type="project" value="TreeGrafter"/>
</dbReference>
<dbReference type="SUPFAM" id="SSF49879">
    <property type="entry name" value="SMAD/FHA domain"/>
    <property type="match status" value="1"/>
</dbReference>
<dbReference type="SMART" id="SM00240">
    <property type="entry name" value="FHA"/>
    <property type="match status" value="1"/>
</dbReference>
<feature type="region of interest" description="Disordered" evidence="4">
    <location>
        <begin position="852"/>
        <end position="871"/>
    </location>
</feature>
<accession>A0AA36NB06</accession>
<keyword evidence="2" id="KW-0328">Glycosyltransferase</keyword>
<dbReference type="PROSITE" id="PS50006">
    <property type="entry name" value="FHA_DOMAIN"/>
    <property type="match status" value="1"/>
</dbReference>
<feature type="domain" description="FHA" evidence="6">
    <location>
        <begin position="584"/>
        <end position="634"/>
    </location>
</feature>
<keyword evidence="3" id="KW-0808">Transferase</keyword>
<reference evidence="7" key="1">
    <citation type="submission" date="2023-08" db="EMBL/GenBank/DDBJ databases">
        <authorList>
            <person name="Chen Y."/>
            <person name="Shah S."/>
            <person name="Dougan E. K."/>
            <person name="Thang M."/>
            <person name="Chan C."/>
        </authorList>
    </citation>
    <scope>NUCLEOTIDE SEQUENCE</scope>
</reference>
<sequence length="1083" mass="119591">MWALTAVCYVGCVSAISGLEDLACAINRPEWQEFHATYEVAAKATAQEELDVRFAARTALAEQLLARTANISDVLSCNVGVVAGFYLLARLVDQEAVDTLGLTGRAPKGEAGLAYRLLQLALVFIFTLRNANRIPPIPGRAWGVTEHHIIPAIIHMRRGHDQKLRRDSRSLVPIAPSFRADLNIAVVSICAYPEDHPLALPKLTPSNREAYANRHGYALRLHLEHPVIGAHGLGVQHAKLATVLAYLQSNEFDWVAWLDCDSILMNLNRTLDSIIYQYAQRKALEPTDSDPALVCGQLPQSLDALTGDWLDSWVSDDFRDASTIQLFAGETEETVYAEAAQIGLVHGRLQDDELELDFQGGRLRANIVWDGSGHAERLEWENGAVWLRKAGAAAAPSKCREPCRRPGPGCDSELLDSDVNLLITEEGWGLSSANWIIKRSAWSMDFLHNALTAAHVELQLFGDQDAMILHLMNGQALEVAKKPMADVSLNDPIDRHAVVVPQFELNSYDALNALTMECDTFVEGDLLVTFPQCKDADGCNDVFELAADYAKDEEKQLSFDAGIVGIPLRLCGSSALGRLFAMFFCVSRRRPNNFLVCQDRAVSGTHCVLHCRASGPPEFEDCSTNGSFVNELKLLKERHPLADGDVLSLTKPAEDGVASGPRIQYKLVFKEEAEGEVPPTAPSLTPDAKPSVDAGPVEHFAQDLLVQEQQSKAKLTADLLVSQRKLEEERRTVETLTRDLRRTRQQVEEERQKRQDAEDSKAKLAGEVDVFRSEARQLEEVTQAHQELRARHAAGEQDLRQRSQRCDELEVQQRQMRQDLAQVTEAQQKVSRQLAELQIRARQAQERAERLQQQQLEAQREAERATEEGQRLQEELQEVVSSRERLEEDVAMNEEAVEKAETTEREARAELDAATSKRAELECQAAAAQSEVDTARISASSAQQRLAQSEGLAERLAKAGGSLSAELGRRLDLWDKVLLQGLPAAAQQLEEALAGDVAPTFAQVTCRVEEGLGGQEGGVAPKEPERPDSPKPQDACPAAQATVAATEFEQEADRAVRDGQGCSTAWSLEVMEIDPPQKKPRRS</sequence>
<evidence type="ECO:0000256" key="2">
    <source>
        <dbReference type="ARBA" id="ARBA00022676"/>
    </source>
</evidence>
<comment type="caution">
    <text evidence="7">The sequence shown here is derived from an EMBL/GenBank/DDBJ whole genome shotgun (WGS) entry which is preliminary data.</text>
</comment>
<dbReference type="Pfam" id="PF05637">
    <property type="entry name" value="Glyco_transf_34"/>
    <property type="match status" value="1"/>
</dbReference>
<dbReference type="Gene3D" id="3.90.550.10">
    <property type="entry name" value="Spore Coat Polysaccharide Biosynthesis Protein SpsA, Chain A"/>
    <property type="match status" value="1"/>
</dbReference>
<dbReference type="EMBL" id="CAUJNA010003207">
    <property type="protein sequence ID" value="CAJ1395753.1"/>
    <property type="molecule type" value="Genomic_DNA"/>
</dbReference>
<evidence type="ECO:0000313" key="7">
    <source>
        <dbReference type="EMBL" id="CAJ1395753.1"/>
    </source>
</evidence>